<feature type="transmembrane region" description="Helical" evidence="14">
    <location>
        <begin position="130"/>
        <end position="149"/>
    </location>
</feature>
<feature type="transmembrane region" description="Helical" evidence="14">
    <location>
        <begin position="397"/>
        <end position="415"/>
    </location>
</feature>
<reference evidence="17 18" key="1">
    <citation type="submission" date="2019-09" db="EMBL/GenBank/DDBJ databases">
        <title>Draft genome of the ectomycorrhizal ascomycete Sphaerosporella brunnea.</title>
        <authorList>
            <consortium name="DOE Joint Genome Institute"/>
            <person name="Benucci G.M."/>
            <person name="Marozzi G."/>
            <person name="Antonielli L."/>
            <person name="Sanchez S."/>
            <person name="Marco P."/>
            <person name="Wang X."/>
            <person name="Falini L.B."/>
            <person name="Barry K."/>
            <person name="Haridas S."/>
            <person name="Lipzen A."/>
            <person name="Labutti K."/>
            <person name="Grigoriev I.V."/>
            <person name="Murat C."/>
            <person name="Martin F."/>
            <person name="Albertini E."/>
            <person name="Donnini D."/>
            <person name="Bonito G."/>
        </authorList>
    </citation>
    <scope>NUCLEOTIDE SEQUENCE [LARGE SCALE GENOMIC DNA]</scope>
    <source>
        <strain evidence="17 18">Sb_GMNB300</strain>
    </source>
</reference>
<dbReference type="GO" id="GO:0016887">
    <property type="term" value="F:ATP hydrolysis activity"/>
    <property type="evidence" value="ECO:0007669"/>
    <property type="project" value="InterPro"/>
</dbReference>
<dbReference type="Proteomes" id="UP000326924">
    <property type="component" value="Unassembled WGS sequence"/>
</dbReference>
<feature type="domain" description="ABC transporter" evidence="15">
    <location>
        <begin position="1255"/>
        <end position="1487"/>
    </location>
</feature>
<dbReference type="CDD" id="cd03244">
    <property type="entry name" value="ABCC_MRP_domain2"/>
    <property type="match status" value="1"/>
</dbReference>
<dbReference type="FunFam" id="1.20.1560.10:FF:000001">
    <property type="entry name" value="ATP-binding cassette subfamily C member 1"/>
    <property type="match status" value="1"/>
</dbReference>
<dbReference type="InterPro" id="IPR027417">
    <property type="entry name" value="P-loop_NTPase"/>
</dbReference>
<comment type="similarity">
    <text evidence="2">Belongs to the ABC transporter superfamily. ABCC family. Conjugate transporter (TC 3.A.1.208) subfamily.</text>
</comment>
<dbReference type="PANTHER" id="PTHR24223">
    <property type="entry name" value="ATP-BINDING CASSETTE SUB-FAMILY C"/>
    <property type="match status" value="1"/>
</dbReference>
<dbReference type="InterPro" id="IPR050173">
    <property type="entry name" value="ABC_transporter_C-like"/>
</dbReference>
<keyword evidence="5" id="KW-0926">Vacuole</keyword>
<sequence length="1511" mass="168450">MRTAGLSCGDPEGWGPLSPTRADFTPCFVDAGVDVVSLGLILFGSIQIYLLRRQKPYPVATDWHYWAKLIGVGFAIVASFLLASLRIEYSSSWASDIQFWTPIVSSIALLIAFTFHHLEHARSRVPSGVLLFYWLFFITVHGIQLRQSVSLQDYKFRIPRLVTLSLIECFGVIVFVLEWLVPKRQSIYSALEDDQYECPTESATVFSSLTFGWMTPMMKRGYSKYLTEDDLWDLRAEDGTTHTERKFAKAWDRQLNRKKPNLWLALFEGFGAPFALGAVFKVVQDILAFVQPQLLRKLITFVASYDSGAPQPAIQGLAIAALMFLCSTVQTLALHQYFMHAFETGMRIKSGLTAAIYRKSIRLSNEGREAKSTGDIVNLQAVDTQRLQDITQYGQQVWSAPFQIILCMASLYQLLGPSMFAGVAVMLIMIPVNGIIASFMKKLQKRQMKNKDSRTRLMTEILNNMKSIKLYGWSQPFREKLDHVRNDQELQTLKGIGITQAFASFTWSSTPFLVSCSTFAVFVLTQDKPLTTDIVFPALTLFNLLTFPLTMLPMILTAIVEASVAVTRITSFLAADELQFDAVRREDAVTKLGEESVVIKNGSFTWNKNESDNNCLKNINFSATKGSLSCVIGRVGSGKSSLLQAIIGELHKREGEVVLRGTTAYVSQQYFVMNASIKDNILFGHRFDPAFYAETIRACALLEDFKHLPDGDETQVGEKGISLSGGQKARLSLARAVYARADIYLLDDPLSAVDQHVGKHLIENVFGPNGLLSSKTRIMATNSIPVLREADRVTLISGGEFVESGTYDSVMAAKGAIYDIIRHMKDNRDRNQNDDASSDELTIVGAGPSQEVSSEEDNVPELGARRADTATKPRRTSLRRASHASLKRGRRKAQDEEVQPERRTMTTKEHSEQGKVKWTVYAEYAKACNLSGVLAYMLALVISQAAAVGGNLWLKRWAEINSEHGGNPHVGRNIGIYFAFGFGAATLVVFQNLILWIFCAIEAARKLHDQMATSIFRSPMEFFETTPAGRILNRFSNDVYRIDEVICRCFNMLFQNSAKSLATILIISATTPPFIAVAVPLTFLYLYIQRYYLRTSRELKRLDSVSKSPIYAHFQETLSGISTIRAYQQQERFVQENEHRIDENLRAYFPSINANRWLAVRLEFIGSVIILGSAGFSIISVASGSGLSAGAVGLAMSYALQMTQSLNWIVRQTVEVETNIVSVERTLEYSQLPSEAPEIIPDHRPPSSWPDNGTVSFHKYSTRYRKGLDLVLKDINLDIKPREKVGIVGRTGAGKSSLTLALFRIIEPASGNISIDSIDTTSIGLHDLRSRLSIIPQDAAIFEGTIRDNLDPRHEHDDTDIWAVLEMSHLKDKVSSMEGKLDGRVHEGGSNLSVGEKALISLARALLAPSNILVMDEATGSLDTQTDAKIQESIRQLDSTIITIAHRINTIIDYERIVVLDHGEIKEVGHPYELLMNKDGIFYGMCKSTNELEHLTQQAREAYIKAGGVAQ</sequence>
<dbReference type="Gene3D" id="1.20.1560.10">
    <property type="entry name" value="ABC transporter type 1, transmembrane domain"/>
    <property type="match status" value="2"/>
</dbReference>
<dbReference type="FunFam" id="1.20.1560.10:FF:000078">
    <property type="entry name" value="Unplaced genomic scaffold supercont1.1, whole genome shotgun sequence"/>
    <property type="match status" value="1"/>
</dbReference>
<dbReference type="PROSITE" id="PS50893">
    <property type="entry name" value="ABC_TRANSPORTER_2"/>
    <property type="match status" value="2"/>
</dbReference>
<feature type="transmembrane region" description="Helical" evidence="14">
    <location>
        <begin position="262"/>
        <end position="283"/>
    </location>
</feature>
<dbReference type="GO" id="GO:0042592">
    <property type="term" value="P:homeostatic process"/>
    <property type="evidence" value="ECO:0007669"/>
    <property type="project" value="UniProtKB-ARBA"/>
</dbReference>
<dbReference type="InterPro" id="IPR056227">
    <property type="entry name" value="TMD0_ABC"/>
</dbReference>
<dbReference type="InterPro" id="IPR003439">
    <property type="entry name" value="ABC_transporter-like_ATP-bd"/>
</dbReference>
<evidence type="ECO:0000256" key="10">
    <source>
        <dbReference type="ARBA" id="ARBA00022967"/>
    </source>
</evidence>
<evidence type="ECO:0000256" key="5">
    <source>
        <dbReference type="ARBA" id="ARBA00022554"/>
    </source>
</evidence>
<dbReference type="InterPro" id="IPR011527">
    <property type="entry name" value="ABC1_TM_dom"/>
</dbReference>
<dbReference type="GO" id="GO:0005524">
    <property type="term" value="F:ATP binding"/>
    <property type="evidence" value="ECO:0007669"/>
    <property type="project" value="UniProtKB-KW"/>
</dbReference>
<evidence type="ECO:0000313" key="17">
    <source>
        <dbReference type="EMBL" id="KAA8892760.1"/>
    </source>
</evidence>
<evidence type="ECO:0000256" key="9">
    <source>
        <dbReference type="ARBA" id="ARBA00022840"/>
    </source>
</evidence>
<dbReference type="CDD" id="cd03250">
    <property type="entry name" value="ABCC_MRP_domain1"/>
    <property type="match status" value="1"/>
</dbReference>
<dbReference type="InterPro" id="IPR017871">
    <property type="entry name" value="ABC_transporter-like_CS"/>
</dbReference>
<comment type="subcellular location">
    <subcellularLocation>
        <location evidence="1">Vacuole membrane</location>
        <topology evidence="1">Multi-pass membrane protein</topology>
    </subcellularLocation>
</comment>
<evidence type="ECO:0000256" key="8">
    <source>
        <dbReference type="ARBA" id="ARBA00022741"/>
    </source>
</evidence>
<dbReference type="CDD" id="cd18595">
    <property type="entry name" value="ABC_6TM_MRP1_2_3_6_D1_like"/>
    <property type="match status" value="1"/>
</dbReference>
<comment type="caution">
    <text evidence="17">The sequence shown here is derived from an EMBL/GenBank/DDBJ whole genome shotgun (WGS) entry which is preliminary data.</text>
</comment>
<evidence type="ECO:0000256" key="2">
    <source>
        <dbReference type="ARBA" id="ARBA00009726"/>
    </source>
</evidence>
<dbReference type="Gene3D" id="3.40.50.300">
    <property type="entry name" value="P-loop containing nucleotide triphosphate hydrolases"/>
    <property type="match status" value="2"/>
</dbReference>
<dbReference type="FunFam" id="3.40.50.300:FF:000450">
    <property type="entry name" value="ABC transporter C family member 2"/>
    <property type="match status" value="1"/>
</dbReference>
<dbReference type="SUPFAM" id="SSF52540">
    <property type="entry name" value="P-loop containing nucleoside triphosphate hydrolases"/>
    <property type="match status" value="2"/>
</dbReference>
<keyword evidence="7" id="KW-0677">Repeat</keyword>
<dbReference type="InParanoid" id="A0A5J5EBZ1"/>
<feature type="compositionally biased region" description="Basic residues" evidence="13">
    <location>
        <begin position="872"/>
        <end position="891"/>
    </location>
</feature>
<dbReference type="EMBL" id="VXIS01000601">
    <property type="protein sequence ID" value="KAA8892760.1"/>
    <property type="molecule type" value="Genomic_DNA"/>
</dbReference>
<evidence type="ECO:0000256" key="7">
    <source>
        <dbReference type="ARBA" id="ARBA00022737"/>
    </source>
</evidence>
<evidence type="ECO:0000256" key="4">
    <source>
        <dbReference type="ARBA" id="ARBA00022553"/>
    </source>
</evidence>
<proteinExistence type="inferred from homology"/>
<keyword evidence="10" id="KW-1278">Translocase</keyword>
<keyword evidence="6 14" id="KW-0812">Transmembrane</keyword>
<dbReference type="Pfam" id="PF00664">
    <property type="entry name" value="ABC_membrane"/>
    <property type="match status" value="2"/>
</dbReference>
<dbReference type="PROSITE" id="PS00211">
    <property type="entry name" value="ABC_TRANSPORTER_1"/>
    <property type="match status" value="2"/>
</dbReference>
<evidence type="ECO:0000256" key="6">
    <source>
        <dbReference type="ARBA" id="ARBA00022692"/>
    </source>
</evidence>
<feature type="compositionally biased region" description="Basic and acidic residues" evidence="13">
    <location>
        <begin position="892"/>
        <end position="910"/>
    </location>
</feature>
<gene>
    <name evidence="17" type="ORF">FN846DRAFT_982059</name>
</gene>
<evidence type="ECO:0000256" key="13">
    <source>
        <dbReference type="SAM" id="MobiDB-lite"/>
    </source>
</evidence>
<dbReference type="PROSITE" id="PS50929">
    <property type="entry name" value="ABC_TM1F"/>
    <property type="match status" value="2"/>
</dbReference>
<dbReference type="FunFam" id="3.40.50.300:FF:000565">
    <property type="entry name" value="ABC bile acid transporter"/>
    <property type="match status" value="1"/>
</dbReference>
<evidence type="ECO:0000256" key="11">
    <source>
        <dbReference type="ARBA" id="ARBA00022989"/>
    </source>
</evidence>
<feature type="transmembrane region" description="Helical" evidence="14">
    <location>
        <begin position="313"/>
        <end position="338"/>
    </location>
</feature>
<keyword evidence="12 14" id="KW-0472">Membrane</keyword>
<feature type="transmembrane region" description="Helical" evidence="14">
    <location>
        <begin position="1061"/>
        <end position="1088"/>
    </location>
</feature>
<keyword evidence="8" id="KW-0547">Nucleotide-binding</keyword>
<keyword evidence="18" id="KW-1185">Reference proteome</keyword>
<keyword evidence="11 14" id="KW-1133">Transmembrane helix</keyword>
<feature type="transmembrane region" description="Helical" evidence="14">
    <location>
        <begin position="63"/>
        <end position="85"/>
    </location>
</feature>
<feature type="transmembrane region" description="Helical" evidence="14">
    <location>
        <begin position="161"/>
        <end position="181"/>
    </location>
</feature>
<dbReference type="InterPro" id="IPR003593">
    <property type="entry name" value="AAA+_ATPase"/>
</dbReference>
<evidence type="ECO:0000259" key="16">
    <source>
        <dbReference type="PROSITE" id="PS50929"/>
    </source>
</evidence>
<feature type="transmembrane region" description="Helical" evidence="14">
    <location>
        <begin position="31"/>
        <end position="51"/>
    </location>
</feature>
<feature type="transmembrane region" description="Helical" evidence="14">
    <location>
        <begin position="534"/>
        <end position="560"/>
    </location>
</feature>
<evidence type="ECO:0000256" key="14">
    <source>
        <dbReference type="SAM" id="Phobius"/>
    </source>
</evidence>
<dbReference type="SUPFAM" id="SSF90123">
    <property type="entry name" value="ABC transporter transmembrane region"/>
    <property type="match status" value="2"/>
</dbReference>
<protein>
    <submittedName>
        <fullName evidence="17">P-loop containing nucleoside triphosphate hydrolase protein</fullName>
    </submittedName>
</protein>
<name>A0A5J5EBZ1_9PEZI</name>
<feature type="domain" description="ABC transmembrane type-1" evidence="16">
    <location>
        <begin position="275"/>
        <end position="561"/>
    </location>
</feature>
<dbReference type="Pfam" id="PF00005">
    <property type="entry name" value="ABC_tran"/>
    <property type="match status" value="2"/>
</dbReference>
<dbReference type="GO" id="GO:0140359">
    <property type="term" value="F:ABC-type transporter activity"/>
    <property type="evidence" value="ECO:0007669"/>
    <property type="project" value="InterPro"/>
</dbReference>
<feature type="domain" description="ABC transporter" evidence="15">
    <location>
        <begin position="597"/>
        <end position="823"/>
    </location>
</feature>
<feature type="transmembrane region" description="Helical" evidence="14">
    <location>
        <begin position="933"/>
        <end position="954"/>
    </location>
</feature>
<dbReference type="FunCoup" id="A0A5J5EBZ1">
    <property type="interactions" value="307"/>
</dbReference>
<dbReference type="SMART" id="SM00382">
    <property type="entry name" value="AAA"/>
    <property type="match status" value="2"/>
</dbReference>
<dbReference type="PANTHER" id="PTHR24223:SF443">
    <property type="entry name" value="MULTIDRUG-RESISTANCE LIKE PROTEIN 1, ISOFORM I"/>
    <property type="match status" value="1"/>
</dbReference>
<keyword evidence="17" id="KW-0378">Hydrolase</keyword>
<dbReference type="CDD" id="cd18603">
    <property type="entry name" value="ABC_6TM_MRP1_2_3_6_D2_like"/>
    <property type="match status" value="1"/>
</dbReference>
<dbReference type="OrthoDB" id="6500128at2759"/>
<evidence type="ECO:0000313" key="18">
    <source>
        <dbReference type="Proteomes" id="UP000326924"/>
    </source>
</evidence>
<feature type="transmembrane region" description="Helical" evidence="14">
    <location>
        <begin position="97"/>
        <end position="118"/>
    </location>
</feature>
<feature type="region of interest" description="Disordered" evidence="13">
    <location>
        <begin position="828"/>
        <end position="910"/>
    </location>
</feature>
<feature type="transmembrane region" description="Helical" evidence="14">
    <location>
        <begin position="501"/>
        <end position="522"/>
    </location>
</feature>
<keyword evidence="4" id="KW-0597">Phosphoprotein</keyword>
<keyword evidence="9" id="KW-0067">ATP-binding</keyword>
<feature type="transmembrane region" description="Helical" evidence="14">
    <location>
        <begin position="974"/>
        <end position="1001"/>
    </location>
</feature>
<dbReference type="GO" id="GO:0000329">
    <property type="term" value="C:fungal-type vacuole membrane"/>
    <property type="evidence" value="ECO:0007669"/>
    <property type="project" value="UniProtKB-ARBA"/>
</dbReference>
<organism evidence="17 18">
    <name type="scientific">Sphaerosporella brunnea</name>
    <dbReference type="NCBI Taxonomy" id="1250544"/>
    <lineage>
        <taxon>Eukaryota</taxon>
        <taxon>Fungi</taxon>
        <taxon>Dikarya</taxon>
        <taxon>Ascomycota</taxon>
        <taxon>Pezizomycotina</taxon>
        <taxon>Pezizomycetes</taxon>
        <taxon>Pezizales</taxon>
        <taxon>Pyronemataceae</taxon>
        <taxon>Sphaerosporella</taxon>
    </lineage>
</organism>
<feature type="transmembrane region" description="Helical" evidence="14">
    <location>
        <begin position="421"/>
        <end position="440"/>
    </location>
</feature>
<evidence type="ECO:0000259" key="15">
    <source>
        <dbReference type="PROSITE" id="PS50893"/>
    </source>
</evidence>
<dbReference type="InterPro" id="IPR036640">
    <property type="entry name" value="ABC1_TM_sf"/>
</dbReference>
<evidence type="ECO:0000256" key="1">
    <source>
        <dbReference type="ARBA" id="ARBA00004128"/>
    </source>
</evidence>
<dbReference type="Pfam" id="PF24357">
    <property type="entry name" value="TMD0_ABC"/>
    <property type="match status" value="1"/>
</dbReference>
<keyword evidence="3" id="KW-0813">Transport</keyword>
<evidence type="ECO:0000256" key="12">
    <source>
        <dbReference type="ARBA" id="ARBA00023136"/>
    </source>
</evidence>
<feature type="domain" description="ABC transmembrane type-1" evidence="16">
    <location>
        <begin position="934"/>
        <end position="1218"/>
    </location>
</feature>
<accession>A0A5J5EBZ1</accession>
<evidence type="ECO:0000256" key="3">
    <source>
        <dbReference type="ARBA" id="ARBA00022448"/>
    </source>
</evidence>